<dbReference type="PROSITE" id="PS51257">
    <property type="entry name" value="PROKAR_LIPOPROTEIN"/>
    <property type="match status" value="1"/>
</dbReference>
<evidence type="ECO:0000313" key="1">
    <source>
        <dbReference type="EMBL" id="KAE8149693.1"/>
    </source>
</evidence>
<reference evidence="1 2" key="1">
    <citation type="submission" date="2019-04" db="EMBL/GenBank/DDBJ databases">
        <title>Friends and foes A comparative genomics study of 23 Aspergillus species from section Flavi.</title>
        <authorList>
            <consortium name="DOE Joint Genome Institute"/>
            <person name="Kjaerbolling I."/>
            <person name="Vesth T."/>
            <person name="Frisvad J.C."/>
            <person name="Nybo J.L."/>
            <person name="Theobald S."/>
            <person name="Kildgaard S."/>
            <person name="Isbrandt T."/>
            <person name="Kuo A."/>
            <person name="Sato A."/>
            <person name="Lyhne E.K."/>
            <person name="Kogle M.E."/>
            <person name="Wiebenga A."/>
            <person name="Kun R.S."/>
            <person name="Lubbers R.J."/>
            <person name="Makela M.R."/>
            <person name="Barry K."/>
            <person name="Chovatia M."/>
            <person name="Clum A."/>
            <person name="Daum C."/>
            <person name="Haridas S."/>
            <person name="He G."/>
            <person name="LaButti K."/>
            <person name="Lipzen A."/>
            <person name="Mondo S."/>
            <person name="Riley R."/>
            <person name="Salamov A."/>
            <person name="Simmons B.A."/>
            <person name="Magnuson J.K."/>
            <person name="Henrissat B."/>
            <person name="Mortensen U.H."/>
            <person name="Larsen T.O."/>
            <person name="Devries R.P."/>
            <person name="Grigoriev I.V."/>
            <person name="Machida M."/>
            <person name="Baker S.E."/>
            <person name="Andersen M.R."/>
        </authorList>
    </citation>
    <scope>NUCLEOTIDE SEQUENCE [LARGE SCALE GENOMIC DNA]</scope>
    <source>
        <strain evidence="1 2">IBT 18842</strain>
    </source>
</reference>
<protein>
    <submittedName>
        <fullName evidence="1">Uncharacterized protein</fullName>
    </submittedName>
</protein>
<evidence type="ECO:0000313" key="2">
    <source>
        <dbReference type="Proteomes" id="UP000325780"/>
    </source>
</evidence>
<gene>
    <name evidence="1" type="ORF">BDV25DRAFT_123320</name>
</gene>
<dbReference type="Proteomes" id="UP000325780">
    <property type="component" value="Unassembled WGS sequence"/>
</dbReference>
<name>A0A5N6TTK6_ASPAV</name>
<sequence length="118" mass="13147">MAYCRTLAVYSVLASSCFAVFVPICVRFSICMHCLRHANAHYGSENAVAYDTNCFMDAQASVLCRCCSEDKKLCNAFDNTESAHARALGMKESEDNKRVSLWVLASWESLYHTANSTI</sequence>
<dbReference type="AlphaFoldDB" id="A0A5N6TTK6"/>
<dbReference type="EMBL" id="ML742115">
    <property type="protein sequence ID" value="KAE8149693.1"/>
    <property type="molecule type" value="Genomic_DNA"/>
</dbReference>
<keyword evidence="2" id="KW-1185">Reference proteome</keyword>
<accession>A0A5N6TTK6</accession>
<proteinExistence type="predicted"/>
<organism evidence="1 2">
    <name type="scientific">Aspergillus avenaceus</name>
    <dbReference type="NCBI Taxonomy" id="36643"/>
    <lineage>
        <taxon>Eukaryota</taxon>
        <taxon>Fungi</taxon>
        <taxon>Dikarya</taxon>
        <taxon>Ascomycota</taxon>
        <taxon>Pezizomycotina</taxon>
        <taxon>Eurotiomycetes</taxon>
        <taxon>Eurotiomycetidae</taxon>
        <taxon>Eurotiales</taxon>
        <taxon>Aspergillaceae</taxon>
        <taxon>Aspergillus</taxon>
        <taxon>Aspergillus subgen. Circumdati</taxon>
    </lineage>
</organism>